<dbReference type="InterPro" id="IPR014362">
    <property type="entry name" value="Glu_DH"/>
</dbReference>
<dbReference type="InterPro" id="IPR046346">
    <property type="entry name" value="Aminoacid_DH-like_N_sf"/>
</dbReference>
<dbReference type="Pfam" id="PF00208">
    <property type="entry name" value="ELFV_dehydrog"/>
    <property type="match status" value="1"/>
</dbReference>
<dbReference type="InterPro" id="IPR006097">
    <property type="entry name" value="Glu/Leu/Phe/Val/Trp_DH_dimer"/>
</dbReference>
<feature type="domain" description="Glutamate/phenylalanine/leucine/valine/L-tryptophan dehydrogenase C-terminal" evidence="3">
    <location>
        <begin position="202"/>
        <end position="445"/>
    </location>
</feature>
<evidence type="ECO:0000256" key="2">
    <source>
        <dbReference type="ARBA" id="ARBA00023002"/>
    </source>
</evidence>
<dbReference type="SUPFAM" id="SSF53223">
    <property type="entry name" value="Aminoacid dehydrogenase-like, N-terminal domain"/>
    <property type="match status" value="1"/>
</dbReference>
<reference evidence="4" key="1">
    <citation type="journal article" date="2005" name="Environ. Microbiol.">
        <title>Genetic and functional properties of uncultivated thermophilic crenarchaeotes from a subsurface gold mine as revealed by analysis of genome fragments.</title>
        <authorList>
            <person name="Nunoura T."/>
            <person name="Hirayama H."/>
            <person name="Takami H."/>
            <person name="Oida H."/>
            <person name="Nishi S."/>
            <person name="Shimamura S."/>
            <person name="Suzuki Y."/>
            <person name="Inagaki F."/>
            <person name="Takai K."/>
            <person name="Nealson K.H."/>
            <person name="Horikoshi K."/>
        </authorList>
    </citation>
    <scope>NUCLEOTIDE SEQUENCE</scope>
</reference>
<evidence type="ECO:0000256" key="1">
    <source>
        <dbReference type="ARBA" id="ARBA00006382"/>
    </source>
</evidence>
<reference evidence="4" key="2">
    <citation type="journal article" date="2012" name="PLoS ONE">
        <title>A Deeply Branching Thermophilic Bacterium with an Ancient Acetyl-CoA Pathway Dominates a Subsurface Ecosystem.</title>
        <authorList>
            <person name="Takami H."/>
            <person name="Noguchi H."/>
            <person name="Takaki Y."/>
            <person name="Uchiyama I."/>
            <person name="Toyoda A."/>
            <person name="Nishi S."/>
            <person name="Chee G.-J."/>
            <person name="Arai W."/>
            <person name="Nunoura T."/>
            <person name="Itoh T."/>
            <person name="Hattori M."/>
            <person name="Takai K."/>
        </authorList>
    </citation>
    <scope>NUCLEOTIDE SEQUENCE</scope>
</reference>
<dbReference type="PANTHER" id="PTHR11606">
    <property type="entry name" value="GLUTAMATE DEHYDROGENASE"/>
    <property type="match status" value="1"/>
</dbReference>
<name>H5SKV0_9ZZZZ</name>
<organism evidence="4">
    <name type="scientific">uncultured prokaryote</name>
    <dbReference type="NCBI Taxonomy" id="198431"/>
    <lineage>
        <taxon>unclassified sequences</taxon>
        <taxon>environmental samples</taxon>
    </lineage>
</organism>
<comment type="similarity">
    <text evidence="1">Belongs to the Glu/Leu/Phe/Val dehydrogenases family.</text>
</comment>
<dbReference type="PANTHER" id="PTHR11606:SF13">
    <property type="entry name" value="GLUTAMATE DEHYDROGENASE 1, MITOCHONDRIAL"/>
    <property type="match status" value="1"/>
</dbReference>
<dbReference type="InterPro" id="IPR006095">
    <property type="entry name" value="Glu/Leu/Phe/Val/Trp_DH"/>
</dbReference>
<dbReference type="InterPro" id="IPR036291">
    <property type="entry name" value="NAD(P)-bd_dom_sf"/>
</dbReference>
<dbReference type="AlphaFoldDB" id="H5SKV0"/>
<accession>H5SKV0</accession>
<sequence>MALGAEAYASGQVTPERSFPMGEINPFKMAQEQFDEVADQLGLDEGVRALLRFPLREFHFRIPVRMDDGSVKVFDGFRVQHNDARGPAKGGIRWAANETMDTVRALATWMTWKCAVADIPLGGGKGGVVVDPASLSEREKERLCRGWVQQMWKNIGPRMDVPAPDVGTNPQMMAWMMDEYSKLRGEYVPGVITGKPLGVGGSLGRTEATGFGVIFTVREAMKHLGIEPKGTKAAVQGFGNVAQYAAIGFIEMLGGKVVCVSCWDRFDKKAYTYSKDDGIDPKFLQSITDQYGTIDKAKAQAAGYRIEDGNAWLSKEVDVLIPAAIEGVITGETVAAISPKVKIIAEGANGPTTPEADQVLKKRGTFVIPDFLCNAGGVTCSYFEQVQNDMNFYWTRDEVLKRLDDKLTAAFHAVLATSLEKKVYMRNAAYMVAIGRVVEAMKLRGWV</sequence>
<dbReference type="Gene3D" id="3.40.50.720">
    <property type="entry name" value="NAD(P)-binding Rossmann-like Domain"/>
    <property type="match status" value="1"/>
</dbReference>
<dbReference type="SUPFAM" id="SSF51735">
    <property type="entry name" value="NAD(P)-binding Rossmann-fold domains"/>
    <property type="match status" value="1"/>
</dbReference>
<proteinExistence type="inferred from homology"/>
<dbReference type="Pfam" id="PF02812">
    <property type="entry name" value="ELFV_dehydrog_N"/>
    <property type="match status" value="1"/>
</dbReference>
<dbReference type="PRINTS" id="PR00082">
    <property type="entry name" value="GLFDHDRGNASE"/>
</dbReference>
<dbReference type="InterPro" id="IPR033524">
    <property type="entry name" value="Glu/Leu/Phe/Val_DH_AS"/>
</dbReference>
<evidence type="ECO:0000259" key="3">
    <source>
        <dbReference type="SMART" id="SM00839"/>
    </source>
</evidence>
<dbReference type="PROSITE" id="PS00074">
    <property type="entry name" value="GLFV_DEHYDROGENASE"/>
    <property type="match status" value="1"/>
</dbReference>
<gene>
    <name evidence="4" type="ORF">HGMM_F42G09C12</name>
</gene>
<evidence type="ECO:0000313" key="4">
    <source>
        <dbReference type="EMBL" id="BAL56786.1"/>
    </source>
</evidence>
<dbReference type="EMBL" id="AP011758">
    <property type="protein sequence ID" value="BAL56786.1"/>
    <property type="molecule type" value="Genomic_DNA"/>
</dbReference>
<dbReference type="Gene3D" id="3.40.50.10860">
    <property type="entry name" value="Leucine Dehydrogenase, chain A, domain 1"/>
    <property type="match status" value="1"/>
</dbReference>
<dbReference type="GO" id="GO:0004352">
    <property type="term" value="F:glutamate dehydrogenase (NAD+) activity"/>
    <property type="evidence" value="ECO:0007669"/>
    <property type="project" value="TreeGrafter"/>
</dbReference>
<dbReference type="GO" id="GO:0006538">
    <property type="term" value="P:L-glutamate catabolic process"/>
    <property type="evidence" value="ECO:0007669"/>
    <property type="project" value="TreeGrafter"/>
</dbReference>
<dbReference type="CDD" id="cd01076">
    <property type="entry name" value="NAD_bind_1_Glu_DH"/>
    <property type="match status" value="1"/>
</dbReference>
<dbReference type="InterPro" id="IPR006096">
    <property type="entry name" value="Glu/Leu/Phe/Val/Trp_DH_C"/>
</dbReference>
<dbReference type="PIRSF" id="PIRSF000185">
    <property type="entry name" value="Glu_DH"/>
    <property type="match status" value="1"/>
</dbReference>
<keyword evidence="2" id="KW-0560">Oxidoreductase</keyword>
<dbReference type="FunFam" id="3.40.50.10860:FF:000003">
    <property type="entry name" value="Glutamate dehydrogenase"/>
    <property type="match status" value="1"/>
</dbReference>
<dbReference type="InterPro" id="IPR033922">
    <property type="entry name" value="NAD_bind_Glu_DH"/>
</dbReference>
<dbReference type="SMART" id="SM00839">
    <property type="entry name" value="ELFV_dehydrog"/>
    <property type="match status" value="1"/>
</dbReference>
<protein>
    <submittedName>
        <fullName evidence="4">Glutamate dehydrogenase (NAD(P)+)</fullName>
    </submittedName>
</protein>